<feature type="transmembrane region" description="Helical" evidence="1">
    <location>
        <begin position="80"/>
        <end position="101"/>
    </location>
</feature>
<proteinExistence type="predicted"/>
<reference evidence="2 3" key="1">
    <citation type="submission" date="2016-07" db="EMBL/GenBank/DDBJ databases">
        <title>Pervasive Adenine N6-methylation of Active Genes in Fungi.</title>
        <authorList>
            <consortium name="DOE Joint Genome Institute"/>
            <person name="Mondo S.J."/>
            <person name="Dannebaum R.O."/>
            <person name="Kuo R.C."/>
            <person name="Labutti K."/>
            <person name="Haridas S."/>
            <person name="Kuo A."/>
            <person name="Salamov A."/>
            <person name="Ahrendt S.R."/>
            <person name="Lipzen A."/>
            <person name="Sullivan W."/>
            <person name="Andreopoulos W.B."/>
            <person name="Clum A."/>
            <person name="Lindquist E."/>
            <person name="Daum C."/>
            <person name="Ramamoorthy G.K."/>
            <person name="Gryganskyi A."/>
            <person name="Culley D."/>
            <person name="Magnuson J.K."/>
            <person name="James T.Y."/>
            <person name="O'Malley M.A."/>
            <person name="Stajich J.E."/>
            <person name="Spatafora J.W."/>
            <person name="Visel A."/>
            <person name="Grigoriev I.V."/>
        </authorList>
    </citation>
    <scope>NUCLEOTIDE SEQUENCE [LARGE SCALE GENOMIC DNA]</scope>
    <source>
        <strain evidence="2 3">NRRL 2496</strain>
    </source>
</reference>
<keyword evidence="1" id="KW-1133">Transmembrane helix</keyword>
<feature type="transmembrane region" description="Helical" evidence="1">
    <location>
        <begin position="122"/>
        <end position="146"/>
    </location>
</feature>
<feature type="transmembrane region" description="Helical" evidence="1">
    <location>
        <begin position="166"/>
        <end position="187"/>
    </location>
</feature>
<dbReference type="InParanoid" id="A0A1X2HTD6"/>
<keyword evidence="3" id="KW-1185">Reference proteome</keyword>
<keyword evidence="1" id="KW-0472">Membrane</keyword>
<dbReference type="OMA" id="LACDIFY"/>
<dbReference type="OrthoDB" id="3210850at2759"/>
<protein>
    <recommendedName>
        <fullName evidence="4">G-protein coupled receptors family 1 profile domain-containing protein</fullName>
    </recommendedName>
</protein>
<evidence type="ECO:0000313" key="3">
    <source>
        <dbReference type="Proteomes" id="UP000242180"/>
    </source>
</evidence>
<dbReference type="PANTHER" id="PTHR38848:SF3">
    <property type="entry name" value="G-PROTEIN COUPLED RECEPTORS FAMILY 3 PROFILE DOMAIN-CONTAINING PROTEIN"/>
    <property type="match status" value="1"/>
</dbReference>
<name>A0A1X2HTD6_SYNRA</name>
<evidence type="ECO:0008006" key="4">
    <source>
        <dbReference type="Google" id="ProtNLM"/>
    </source>
</evidence>
<feature type="transmembrane region" description="Helical" evidence="1">
    <location>
        <begin position="45"/>
        <end position="68"/>
    </location>
</feature>
<dbReference type="Proteomes" id="UP000242180">
    <property type="component" value="Unassembled WGS sequence"/>
</dbReference>
<evidence type="ECO:0000256" key="1">
    <source>
        <dbReference type="SAM" id="Phobius"/>
    </source>
</evidence>
<sequence length="266" mass="30163">MQDRADMNPDHLEIMTEFINLFCLSVLAAALGSKTTTKRLRPVNYGRTLVILVYFFSWAFAATAVLVISTNYKNYVSCTVGMLACDIFYAGSKIVCYLWLIERVHLVSTSTLHLRRIESWQYRFHIVLLFPYVAIAALMLTFRNIIILPNGQCLIGLKLPASGPLIVYDFCFNLYLTVLFVIPLIRVSRRSRAEWTRTRLYNLSIRSLIASVVCLTVSFANVLVNVITNGEERGLMCLTMCTGDVTVSDAYVFFCNRTDAPKSRSM</sequence>
<feature type="transmembrane region" description="Helical" evidence="1">
    <location>
        <begin position="208"/>
        <end position="227"/>
    </location>
</feature>
<accession>A0A1X2HTD6</accession>
<dbReference type="AlphaFoldDB" id="A0A1X2HTD6"/>
<comment type="caution">
    <text evidence="2">The sequence shown here is derived from an EMBL/GenBank/DDBJ whole genome shotgun (WGS) entry which is preliminary data.</text>
</comment>
<keyword evidence="1" id="KW-0812">Transmembrane</keyword>
<organism evidence="2 3">
    <name type="scientific">Syncephalastrum racemosum</name>
    <name type="common">Filamentous fungus</name>
    <dbReference type="NCBI Taxonomy" id="13706"/>
    <lineage>
        <taxon>Eukaryota</taxon>
        <taxon>Fungi</taxon>
        <taxon>Fungi incertae sedis</taxon>
        <taxon>Mucoromycota</taxon>
        <taxon>Mucoromycotina</taxon>
        <taxon>Mucoromycetes</taxon>
        <taxon>Mucorales</taxon>
        <taxon>Syncephalastraceae</taxon>
        <taxon>Syncephalastrum</taxon>
    </lineage>
</organism>
<dbReference type="PANTHER" id="PTHR38848">
    <property type="entry name" value="G-PROTEIN COUPLED RECEPTORS FAMILY 3 PROFILE DOMAIN-CONTAINING PROTEIN"/>
    <property type="match status" value="1"/>
</dbReference>
<dbReference type="EMBL" id="MCGN01000001">
    <property type="protein sequence ID" value="ORZ02840.1"/>
    <property type="molecule type" value="Genomic_DNA"/>
</dbReference>
<gene>
    <name evidence="2" type="ORF">BCR43DRAFT_431467</name>
</gene>
<feature type="transmembrane region" description="Helical" evidence="1">
    <location>
        <begin position="14"/>
        <end position="33"/>
    </location>
</feature>
<evidence type="ECO:0000313" key="2">
    <source>
        <dbReference type="EMBL" id="ORZ02840.1"/>
    </source>
</evidence>